<name>X1HQB7_9ZZZZ</name>
<gene>
    <name evidence="1" type="ORF">S03H2_30407</name>
</gene>
<proteinExistence type="predicted"/>
<reference evidence="1" key="1">
    <citation type="journal article" date="2014" name="Front. Microbiol.">
        <title>High frequency of phylogenetically diverse reductive dehalogenase-homologous genes in deep subseafloor sedimentary metagenomes.</title>
        <authorList>
            <person name="Kawai M."/>
            <person name="Futagami T."/>
            <person name="Toyoda A."/>
            <person name="Takaki Y."/>
            <person name="Nishi S."/>
            <person name="Hori S."/>
            <person name="Arai W."/>
            <person name="Tsubouchi T."/>
            <person name="Morono Y."/>
            <person name="Uchiyama I."/>
            <person name="Ito T."/>
            <person name="Fujiyama A."/>
            <person name="Inagaki F."/>
            <person name="Takami H."/>
        </authorList>
    </citation>
    <scope>NUCLEOTIDE SEQUENCE</scope>
    <source>
        <strain evidence="1">Expedition CK06-06</strain>
    </source>
</reference>
<organism evidence="1">
    <name type="scientific">marine sediment metagenome</name>
    <dbReference type="NCBI Taxonomy" id="412755"/>
    <lineage>
        <taxon>unclassified sequences</taxon>
        <taxon>metagenomes</taxon>
        <taxon>ecological metagenomes</taxon>
    </lineage>
</organism>
<dbReference type="AlphaFoldDB" id="X1HQB7"/>
<sequence>MESKEFIVKFEKKSTKKGGNYYFNIPIQLIRSEIIDPEVKYEIQVFKVIK</sequence>
<dbReference type="EMBL" id="BARU01018399">
    <property type="protein sequence ID" value="GAH56009.1"/>
    <property type="molecule type" value="Genomic_DNA"/>
</dbReference>
<comment type="caution">
    <text evidence="1">The sequence shown here is derived from an EMBL/GenBank/DDBJ whole genome shotgun (WGS) entry which is preliminary data.</text>
</comment>
<protein>
    <submittedName>
        <fullName evidence="1">Uncharacterized protein</fullName>
    </submittedName>
</protein>
<accession>X1HQB7</accession>
<evidence type="ECO:0000313" key="1">
    <source>
        <dbReference type="EMBL" id="GAH56009.1"/>
    </source>
</evidence>